<evidence type="ECO:0000313" key="1">
    <source>
        <dbReference type="EMBL" id="MBX59595.1"/>
    </source>
</evidence>
<proteinExistence type="predicted"/>
<dbReference type="EMBL" id="GGEC01079111">
    <property type="protein sequence ID" value="MBX59595.1"/>
    <property type="molecule type" value="Transcribed_RNA"/>
</dbReference>
<reference evidence="1" key="1">
    <citation type="submission" date="2018-02" db="EMBL/GenBank/DDBJ databases">
        <title>Rhizophora mucronata_Transcriptome.</title>
        <authorList>
            <person name="Meera S.P."/>
            <person name="Sreeshan A."/>
            <person name="Augustine A."/>
        </authorList>
    </citation>
    <scope>NUCLEOTIDE SEQUENCE</scope>
    <source>
        <tissue evidence="1">Leaf</tissue>
    </source>
</reference>
<organism evidence="1">
    <name type="scientific">Rhizophora mucronata</name>
    <name type="common">Asiatic mangrove</name>
    <dbReference type="NCBI Taxonomy" id="61149"/>
    <lineage>
        <taxon>Eukaryota</taxon>
        <taxon>Viridiplantae</taxon>
        <taxon>Streptophyta</taxon>
        <taxon>Embryophyta</taxon>
        <taxon>Tracheophyta</taxon>
        <taxon>Spermatophyta</taxon>
        <taxon>Magnoliopsida</taxon>
        <taxon>eudicotyledons</taxon>
        <taxon>Gunneridae</taxon>
        <taxon>Pentapetalae</taxon>
        <taxon>rosids</taxon>
        <taxon>fabids</taxon>
        <taxon>Malpighiales</taxon>
        <taxon>Rhizophoraceae</taxon>
        <taxon>Rhizophora</taxon>
    </lineage>
</organism>
<name>A0A2P2PY25_RHIMU</name>
<accession>A0A2P2PY25</accession>
<protein>
    <submittedName>
        <fullName evidence="1">Uncharacterized protein</fullName>
    </submittedName>
</protein>
<sequence length="11" mass="1228">MSVFVVELTGF</sequence>